<name>A0ABW3FZT5_9PSEU</name>
<evidence type="ECO:0000313" key="4">
    <source>
        <dbReference type="Proteomes" id="UP001597018"/>
    </source>
</evidence>
<dbReference type="SUPFAM" id="SSF56176">
    <property type="entry name" value="FAD-binding/transporter-associated domain-like"/>
    <property type="match status" value="1"/>
</dbReference>
<dbReference type="InterPro" id="IPR006094">
    <property type="entry name" value="Oxid_FAD_bind_N"/>
</dbReference>
<dbReference type="EMBL" id="JBHTIW010000016">
    <property type="protein sequence ID" value="MFD0921912.1"/>
    <property type="molecule type" value="Genomic_DNA"/>
</dbReference>
<protein>
    <submittedName>
        <fullName evidence="3">FAD-binding oxidoreductase</fullName>
    </submittedName>
</protein>
<dbReference type="PANTHER" id="PTHR11748:SF119">
    <property type="entry name" value="D-2-HYDROXYGLUTARATE DEHYDROGENASE"/>
    <property type="match status" value="1"/>
</dbReference>
<evidence type="ECO:0000256" key="1">
    <source>
        <dbReference type="ARBA" id="ARBA00023002"/>
    </source>
</evidence>
<accession>A0ABW3FZT5</accession>
<dbReference type="Gene3D" id="3.30.43.10">
    <property type="entry name" value="Uridine Diphospho-n-acetylenolpyruvylglucosamine Reductase, domain 2"/>
    <property type="match status" value="1"/>
</dbReference>
<comment type="caution">
    <text evidence="3">The sequence shown here is derived from an EMBL/GenBank/DDBJ whole genome shotgun (WGS) entry which is preliminary data.</text>
</comment>
<dbReference type="InterPro" id="IPR016167">
    <property type="entry name" value="FAD-bd_PCMH_sub1"/>
</dbReference>
<dbReference type="Gene3D" id="3.30.465.10">
    <property type="match status" value="1"/>
</dbReference>
<proteinExistence type="predicted"/>
<dbReference type="Pfam" id="PF01565">
    <property type="entry name" value="FAD_binding_4"/>
    <property type="match status" value="1"/>
</dbReference>
<dbReference type="PANTHER" id="PTHR11748">
    <property type="entry name" value="D-LACTATE DEHYDROGENASE"/>
    <property type="match status" value="1"/>
</dbReference>
<dbReference type="RefSeq" id="WP_345601812.1">
    <property type="nucleotide sequence ID" value="NZ_BAABLT010000051.1"/>
</dbReference>
<evidence type="ECO:0000259" key="2">
    <source>
        <dbReference type="PROSITE" id="PS51387"/>
    </source>
</evidence>
<organism evidence="3 4">
    <name type="scientific">Saccharopolyspora rosea</name>
    <dbReference type="NCBI Taxonomy" id="524884"/>
    <lineage>
        <taxon>Bacteria</taxon>
        <taxon>Bacillati</taxon>
        <taxon>Actinomycetota</taxon>
        <taxon>Actinomycetes</taxon>
        <taxon>Pseudonocardiales</taxon>
        <taxon>Pseudonocardiaceae</taxon>
        <taxon>Saccharopolyspora</taxon>
    </lineage>
</organism>
<keyword evidence="4" id="KW-1185">Reference proteome</keyword>
<dbReference type="InterPro" id="IPR036318">
    <property type="entry name" value="FAD-bd_PCMH-like_sf"/>
</dbReference>
<feature type="domain" description="FAD-binding PCMH-type" evidence="2">
    <location>
        <begin position="33"/>
        <end position="261"/>
    </location>
</feature>
<evidence type="ECO:0000313" key="3">
    <source>
        <dbReference type="EMBL" id="MFD0921912.1"/>
    </source>
</evidence>
<dbReference type="Proteomes" id="UP001597018">
    <property type="component" value="Unassembled WGS sequence"/>
</dbReference>
<gene>
    <name evidence="3" type="ORF">ACFQ16_19385</name>
</gene>
<dbReference type="InterPro" id="IPR016166">
    <property type="entry name" value="FAD-bd_PCMH"/>
</dbReference>
<sequence length="336" mass="36727">MDQLAERLRDRVRGEVRFDPGSRAAYSTDASNYRQVPRGVVVPASVDDAVEAVAVCREFDVPLHSRGGGTSLAGQCCNEGIVLDWSKYCHHLLSVDTEQRTALVEPGIALDPLNERLAEHGLMVGQKPSTHETCTIGGMLGNNSCGATAQAYGKMSDSVVRLEILTYDGLRTWVGPIDDAEYERILAEGGRKAALYRGMRDLRDRYLADIRRAFPRIPRRVSGYNLDALLPEQGFDVAKALVGSESTLVTVLRAEIRLVPVQPARSLVVLGYPDIARAADDVPEVARHDPVALEGLDDRLVGLERIENLARNAVERLPAGRGWLMVQFAAADQSTV</sequence>
<dbReference type="InterPro" id="IPR016169">
    <property type="entry name" value="FAD-bd_PCMH_sub2"/>
</dbReference>
<reference evidence="4" key="1">
    <citation type="journal article" date="2019" name="Int. J. Syst. Evol. Microbiol.">
        <title>The Global Catalogue of Microorganisms (GCM) 10K type strain sequencing project: providing services to taxonomists for standard genome sequencing and annotation.</title>
        <authorList>
            <consortium name="The Broad Institute Genomics Platform"/>
            <consortium name="The Broad Institute Genome Sequencing Center for Infectious Disease"/>
            <person name="Wu L."/>
            <person name="Ma J."/>
        </authorList>
    </citation>
    <scope>NUCLEOTIDE SEQUENCE [LARGE SCALE GENOMIC DNA]</scope>
    <source>
        <strain evidence="4">CCUG 56401</strain>
    </source>
</reference>
<dbReference type="PROSITE" id="PS51387">
    <property type="entry name" value="FAD_PCMH"/>
    <property type="match status" value="1"/>
</dbReference>
<keyword evidence="1" id="KW-0560">Oxidoreductase</keyword>